<dbReference type="PANTHER" id="PTHR30250">
    <property type="entry name" value="PST FAMILY PREDICTED COLANIC ACID TRANSPORTER"/>
    <property type="match status" value="1"/>
</dbReference>
<keyword evidence="2" id="KW-1003">Cell membrane</keyword>
<evidence type="ECO:0000256" key="6">
    <source>
        <dbReference type="SAM" id="Phobius"/>
    </source>
</evidence>
<accession>A0A9X2T3A9</accession>
<dbReference type="Pfam" id="PF01943">
    <property type="entry name" value="Polysacc_synt"/>
    <property type="match status" value="1"/>
</dbReference>
<feature type="transmembrane region" description="Helical" evidence="6">
    <location>
        <begin position="257"/>
        <end position="276"/>
    </location>
</feature>
<protein>
    <submittedName>
        <fullName evidence="7">Flippase</fullName>
    </submittedName>
</protein>
<feature type="transmembrane region" description="Helical" evidence="6">
    <location>
        <begin position="114"/>
        <end position="131"/>
    </location>
</feature>
<dbReference type="Proteomes" id="UP001151088">
    <property type="component" value="Unassembled WGS sequence"/>
</dbReference>
<feature type="transmembrane region" description="Helical" evidence="6">
    <location>
        <begin position="85"/>
        <end position="102"/>
    </location>
</feature>
<keyword evidence="8" id="KW-1185">Reference proteome</keyword>
<dbReference type="EMBL" id="JANTHZ010000008">
    <property type="protein sequence ID" value="MCS0496882.1"/>
    <property type="molecule type" value="Genomic_DNA"/>
</dbReference>
<dbReference type="AlphaFoldDB" id="A0A9X2T3A9"/>
<evidence type="ECO:0000256" key="3">
    <source>
        <dbReference type="ARBA" id="ARBA00022692"/>
    </source>
</evidence>
<gene>
    <name evidence="7" type="ORF">NVS89_17465</name>
</gene>
<evidence type="ECO:0000313" key="8">
    <source>
        <dbReference type="Proteomes" id="UP001151088"/>
    </source>
</evidence>
<evidence type="ECO:0000313" key="7">
    <source>
        <dbReference type="EMBL" id="MCS0496882.1"/>
    </source>
</evidence>
<feature type="transmembrane region" description="Helical" evidence="6">
    <location>
        <begin position="173"/>
        <end position="195"/>
    </location>
</feature>
<dbReference type="GO" id="GO:0005886">
    <property type="term" value="C:plasma membrane"/>
    <property type="evidence" value="ECO:0007669"/>
    <property type="project" value="UniProtKB-SubCell"/>
</dbReference>
<evidence type="ECO:0000256" key="5">
    <source>
        <dbReference type="ARBA" id="ARBA00023136"/>
    </source>
</evidence>
<feature type="transmembrane region" description="Helical" evidence="6">
    <location>
        <begin position="34"/>
        <end position="55"/>
    </location>
</feature>
<proteinExistence type="predicted"/>
<feature type="transmembrane region" description="Helical" evidence="6">
    <location>
        <begin position="362"/>
        <end position="382"/>
    </location>
</feature>
<feature type="transmembrane region" description="Helical" evidence="6">
    <location>
        <begin position="151"/>
        <end position="167"/>
    </location>
</feature>
<keyword evidence="5 6" id="KW-0472">Membrane</keyword>
<feature type="transmembrane region" description="Helical" evidence="6">
    <location>
        <begin position="328"/>
        <end position="353"/>
    </location>
</feature>
<comment type="subcellular location">
    <subcellularLocation>
        <location evidence="1">Cell membrane</location>
        <topology evidence="1">Multi-pass membrane protein</topology>
    </subcellularLocation>
</comment>
<feature type="transmembrane region" description="Helical" evidence="6">
    <location>
        <begin position="297"/>
        <end position="322"/>
    </location>
</feature>
<dbReference type="CDD" id="cd13128">
    <property type="entry name" value="MATE_Wzx_like"/>
    <property type="match status" value="1"/>
</dbReference>
<dbReference type="PANTHER" id="PTHR30250:SF11">
    <property type="entry name" value="O-ANTIGEN TRANSPORTER-RELATED"/>
    <property type="match status" value="1"/>
</dbReference>
<name>A0A9X2T3A9_9HYPH</name>
<sequence>MRGFFGTAGLRGASMVLSFGATTLLARHFGPTDFGVYSLALATATLLSVPTDLGLTRLVVREVSRYHVRENWGLMRGLISRSNQIVIAASGACCIGLIAWLFLRRDQGNHEIDLAFAIAFLLIPLVTLGRLRDAVLRGLDHIFQGQIPETLIRPAFFVTMIGGVLIFGDLRPWSALALNVLSAIVALAAGSWMLLRQLPQELRNVRPAYEMAAWLRALLPLSLIGGLDAVNNQADLIVIGIYRSAGDVGTYRSASLISMQIGIILTLMNVVLAPAISRMYHSNAHDELRRLARRSMIFVAGSSLPLVLICIFYGRALLSIIFGSPYVSAYMVLVALALGQMVNVLVGSVGLILNMTGHEKDVAIAGAVAAVGNLALNFVLVPSFGIEGAAWATASSLVVANVMMFWAVKRRLNIIMLPWPTKS</sequence>
<evidence type="ECO:0000256" key="4">
    <source>
        <dbReference type="ARBA" id="ARBA00022989"/>
    </source>
</evidence>
<evidence type="ECO:0000256" key="2">
    <source>
        <dbReference type="ARBA" id="ARBA00022475"/>
    </source>
</evidence>
<organism evidence="7 8">
    <name type="scientific">Ancylobacter mangrovi</name>
    <dbReference type="NCBI Taxonomy" id="2972472"/>
    <lineage>
        <taxon>Bacteria</taxon>
        <taxon>Pseudomonadati</taxon>
        <taxon>Pseudomonadota</taxon>
        <taxon>Alphaproteobacteria</taxon>
        <taxon>Hyphomicrobiales</taxon>
        <taxon>Xanthobacteraceae</taxon>
        <taxon>Ancylobacter</taxon>
    </lineage>
</organism>
<keyword evidence="4 6" id="KW-1133">Transmembrane helix</keyword>
<feature type="transmembrane region" description="Helical" evidence="6">
    <location>
        <begin position="207"/>
        <end position="227"/>
    </location>
</feature>
<comment type="caution">
    <text evidence="7">The sequence shown here is derived from an EMBL/GenBank/DDBJ whole genome shotgun (WGS) entry which is preliminary data.</text>
</comment>
<dbReference type="InterPro" id="IPR050833">
    <property type="entry name" value="Poly_Biosynth_Transport"/>
</dbReference>
<dbReference type="InterPro" id="IPR002797">
    <property type="entry name" value="Polysacc_synth"/>
</dbReference>
<keyword evidence="3 6" id="KW-0812">Transmembrane</keyword>
<reference evidence="7" key="1">
    <citation type="submission" date="2022-08" db="EMBL/GenBank/DDBJ databases">
        <authorList>
            <person name="Li F."/>
        </authorList>
    </citation>
    <scope>NUCLEOTIDE SEQUENCE</scope>
    <source>
        <strain evidence="7">MQZ15Z-1</strain>
    </source>
</reference>
<feature type="transmembrane region" description="Helical" evidence="6">
    <location>
        <begin position="388"/>
        <end position="408"/>
    </location>
</feature>
<evidence type="ECO:0000256" key="1">
    <source>
        <dbReference type="ARBA" id="ARBA00004651"/>
    </source>
</evidence>